<keyword evidence="3" id="KW-1185">Reference proteome</keyword>
<protein>
    <submittedName>
        <fullName evidence="2">Uncharacterized protein</fullName>
    </submittedName>
</protein>
<keyword evidence="1" id="KW-0812">Transmembrane</keyword>
<feature type="transmembrane region" description="Helical" evidence="1">
    <location>
        <begin position="20"/>
        <end position="40"/>
    </location>
</feature>
<evidence type="ECO:0000313" key="2">
    <source>
        <dbReference type="EMBL" id="KAK4310708.1"/>
    </source>
</evidence>
<evidence type="ECO:0000256" key="1">
    <source>
        <dbReference type="SAM" id="Phobius"/>
    </source>
</evidence>
<proteinExistence type="predicted"/>
<keyword evidence="1" id="KW-0472">Membrane</keyword>
<sequence>MSRFEQYSKPIRIGRMAVMVALVMVVAAAVILVMAAVSVVTDMFLSPHRMPYNDNDYLDLENLPDPEHLPDFNIDFLQTNFMNPMNPR</sequence>
<comment type="caution">
    <text evidence="2">The sequence shown here is derived from an EMBL/GenBank/DDBJ whole genome shotgun (WGS) entry which is preliminary data.</text>
</comment>
<name>A0AAE1PLS2_9EUCA</name>
<organism evidence="2 3">
    <name type="scientific">Petrolisthes manimaculis</name>
    <dbReference type="NCBI Taxonomy" id="1843537"/>
    <lineage>
        <taxon>Eukaryota</taxon>
        <taxon>Metazoa</taxon>
        <taxon>Ecdysozoa</taxon>
        <taxon>Arthropoda</taxon>
        <taxon>Crustacea</taxon>
        <taxon>Multicrustacea</taxon>
        <taxon>Malacostraca</taxon>
        <taxon>Eumalacostraca</taxon>
        <taxon>Eucarida</taxon>
        <taxon>Decapoda</taxon>
        <taxon>Pleocyemata</taxon>
        <taxon>Anomura</taxon>
        <taxon>Galatheoidea</taxon>
        <taxon>Porcellanidae</taxon>
        <taxon>Petrolisthes</taxon>
    </lineage>
</organism>
<dbReference type="AlphaFoldDB" id="A0AAE1PLS2"/>
<dbReference type="Proteomes" id="UP001292094">
    <property type="component" value="Unassembled WGS sequence"/>
</dbReference>
<accession>A0AAE1PLS2</accession>
<evidence type="ECO:0000313" key="3">
    <source>
        <dbReference type="Proteomes" id="UP001292094"/>
    </source>
</evidence>
<reference evidence="2" key="1">
    <citation type="submission" date="2023-11" db="EMBL/GenBank/DDBJ databases">
        <title>Genome assemblies of two species of porcelain crab, Petrolisthes cinctipes and Petrolisthes manimaculis (Anomura: Porcellanidae).</title>
        <authorList>
            <person name="Angst P."/>
        </authorList>
    </citation>
    <scope>NUCLEOTIDE SEQUENCE</scope>
    <source>
        <strain evidence="2">PB745_02</strain>
        <tissue evidence="2">Gill</tissue>
    </source>
</reference>
<dbReference type="EMBL" id="JAWZYT010001603">
    <property type="protein sequence ID" value="KAK4310708.1"/>
    <property type="molecule type" value="Genomic_DNA"/>
</dbReference>
<gene>
    <name evidence="2" type="ORF">Pmani_017737</name>
</gene>
<keyword evidence="1" id="KW-1133">Transmembrane helix</keyword>